<feature type="domain" description="Polysaccharide pyruvyl transferase" evidence="1">
    <location>
        <begin position="79"/>
        <end position="285"/>
    </location>
</feature>
<dbReference type="EMBL" id="SRLE01000002">
    <property type="protein sequence ID" value="TGD75661.1"/>
    <property type="molecule type" value="Genomic_DNA"/>
</dbReference>
<keyword evidence="2" id="KW-0808">Transferase</keyword>
<gene>
    <name evidence="2" type="ORF">E4634_01885</name>
</gene>
<evidence type="ECO:0000313" key="3">
    <source>
        <dbReference type="Proteomes" id="UP000298050"/>
    </source>
</evidence>
<comment type="caution">
    <text evidence="2">The sequence shown here is derived from an EMBL/GenBank/DDBJ whole genome shotgun (WGS) entry which is preliminary data.</text>
</comment>
<sequence length="398" mass="45127">MKAMTIGISPEYNYPGAYDKWRQDNTYFASNFGGSLITRAIMREFDADYVDDFSDMAALKNRYDTCIMAFATHAHATRSVQRYADIVEKLQMKVIVVSLGLSDYVQPGEENYPLHTSVCRILDIAAESSTWIGVRGPYTASVLHRNGYKDVLPIGCPTIYWNLGRDFPIADKVGPVHKPLVVYHKTLAVDPAALLQGMPLLGQDFQDQAIFTDDLGEDTRLLEMERKFYDTLEDGKSALAAVRDRGIFPAGFDDWFNTIGGHDFVFGPRLHGCIAALIQGVPAVLAYRDLRTREMIEVFNFPSVTYDTLASHTLTSLASSVNFARFRKTYAERYDNYCAFISENGLDSRLIPASKHSYRYLTADQCTFNFLAQSSRQPLREQARSRRSKLRRLIHRLR</sequence>
<organism evidence="2 3">
    <name type="scientific">Mangrovimicrobium sediminis</name>
    <dbReference type="NCBI Taxonomy" id="2562682"/>
    <lineage>
        <taxon>Bacteria</taxon>
        <taxon>Pseudomonadati</taxon>
        <taxon>Pseudomonadota</taxon>
        <taxon>Gammaproteobacteria</taxon>
        <taxon>Cellvibrionales</taxon>
        <taxon>Halieaceae</taxon>
        <taxon>Mangrovimicrobium</taxon>
    </lineage>
</organism>
<accession>A0A4Z0M813</accession>
<proteinExistence type="predicted"/>
<name>A0A4Z0M813_9GAMM</name>
<dbReference type="Proteomes" id="UP000298050">
    <property type="component" value="Unassembled WGS sequence"/>
</dbReference>
<protein>
    <submittedName>
        <fullName evidence="2">Polysaccharide pyruvyl transferase family protein</fullName>
    </submittedName>
</protein>
<evidence type="ECO:0000313" key="2">
    <source>
        <dbReference type="EMBL" id="TGD75661.1"/>
    </source>
</evidence>
<keyword evidence="3" id="KW-1185">Reference proteome</keyword>
<dbReference type="OrthoDB" id="9767435at2"/>
<evidence type="ECO:0000259" key="1">
    <source>
        <dbReference type="Pfam" id="PF04230"/>
    </source>
</evidence>
<reference evidence="2 3" key="1">
    <citation type="submission" date="2019-04" db="EMBL/GenBank/DDBJ databases">
        <title>Taxonomy of novel Haliea sp. from mangrove soil of West Coast of India.</title>
        <authorList>
            <person name="Verma A."/>
            <person name="Kumar P."/>
            <person name="Krishnamurthi S."/>
        </authorList>
    </citation>
    <scope>NUCLEOTIDE SEQUENCE [LARGE SCALE GENOMIC DNA]</scope>
    <source>
        <strain evidence="2 3">SAOS-164</strain>
    </source>
</reference>
<dbReference type="InterPro" id="IPR007345">
    <property type="entry name" value="Polysacch_pyruvyl_Trfase"/>
</dbReference>
<dbReference type="AlphaFoldDB" id="A0A4Z0M813"/>
<dbReference type="GO" id="GO:0016740">
    <property type="term" value="F:transferase activity"/>
    <property type="evidence" value="ECO:0007669"/>
    <property type="project" value="UniProtKB-KW"/>
</dbReference>
<dbReference type="Pfam" id="PF04230">
    <property type="entry name" value="PS_pyruv_trans"/>
    <property type="match status" value="1"/>
</dbReference>
<dbReference type="RefSeq" id="WP_135440913.1">
    <property type="nucleotide sequence ID" value="NZ_SRLE01000002.1"/>
</dbReference>